<accession>A0ACB7TAQ9</accession>
<comment type="caution">
    <text evidence="1">The sequence shown here is derived from an EMBL/GenBank/DDBJ whole genome shotgun (WGS) entry which is preliminary data.</text>
</comment>
<name>A0ACB7TAQ9_HYAAI</name>
<dbReference type="EMBL" id="CM023490">
    <property type="protein sequence ID" value="KAH6942487.1"/>
    <property type="molecule type" value="Genomic_DNA"/>
</dbReference>
<gene>
    <name evidence="1" type="ORF">HPB50_006412</name>
</gene>
<dbReference type="Proteomes" id="UP000821845">
    <property type="component" value="Chromosome 10"/>
</dbReference>
<evidence type="ECO:0000313" key="2">
    <source>
        <dbReference type="Proteomes" id="UP000821845"/>
    </source>
</evidence>
<protein>
    <submittedName>
        <fullName evidence="1">Uncharacterized protein</fullName>
    </submittedName>
</protein>
<sequence>MALLLEYTVFGALVTANLSLGLYFSFRKSLYSSGGGTTKDDIFLGNRAVGILPLAASAVASLYSSAGLVAFPAHFYAYGWHTALLAVMPMLCLPLATRVVVPLFYRLQITSIFEDNFFTDINFLQYIRLRFNTAIALTASVIYIFLTGGLRGVVWTDCMQFIIILVAPTALFAKIMVDIFAANSTVQPLSDMDVGMYIGKFDLTSDENVWSCLVGATGLGIYRLCLDQMVVQRIMASPSEKQARRGCDPGLTGAIKSIDQILLMVNAAVTAPFVGLCILAVLFPFVHCKGAGISTLLMVVYQLWHMMGVIKIGNKSPRLPVSVDYCPGNRTISTLRNASFSTPYLRVSVVGAGRVAITVHNAQHHSAVAMAYLAIKPKDVAQGAGGNGHPTTTAAATTIVQYGIHTRVLPRGLSSPDRRVPHDNG</sequence>
<keyword evidence="2" id="KW-1185">Reference proteome</keyword>
<organism evidence="1 2">
    <name type="scientific">Hyalomma asiaticum</name>
    <name type="common">Tick</name>
    <dbReference type="NCBI Taxonomy" id="266040"/>
    <lineage>
        <taxon>Eukaryota</taxon>
        <taxon>Metazoa</taxon>
        <taxon>Ecdysozoa</taxon>
        <taxon>Arthropoda</taxon>
        <taxon>Chelicerata</taxon>
        <taxon>Arachnida</taxon>
        <taxon>Acari</taxon>
        <taxon>Parasitiformes</taxon>
        <taxon>Ixodida</taxon>
        <taxon>Ixodoidea</taxon>
        <taxon>Ixodidae</taxon>
        <taxon>Hyalomminae</taxon>
        <taxon>Hyalomma</taxon>
    </lineage>
</organism>
<reference evidence="1" key="1">
    <citation type="submission" date="2020-05" db="EMBL/GenBank/DDBJ databases">
        <title>Large-scale comparative analyses of tick genomes elucidate their genetic diversity and vector capacities.</title>
        <authorList>
            <person name="Jia N."/>
            <person name="Wang J."/>
            <person name="Shi W."/>
            <person name="Du L."/>
            <person name="Sun Y."/>
            <person name="Zhan W."/>
            <person name="Jiang J."/>
            <person name="Wang Q."/>
            <person name="Zhang B."/>
            <person name="Ji P."/>
            <person name="Sakyi L.B."/>
            <person name="Cui X."/>
            <person name="Yuan T."/>
            <person name="Jiang B."/>
            <person name="Yang W."/>
            <person name="Lam T.T.-Y."/>
            <person name="Chang Q."/>
            <person name="Ding S."/>
            <person name="Wang X."/>
            <person name="Zhu J."/>
            <person name="Ruan X."/>
            <person name="Zhao L."/>
            <person name="Wei J."/>
            <person name="Que T."/>
            <person name="Du C."/>
            <person name="Cheng J."/>
            <person name="Dai P."/>
            <person name="Han X."/>
            <person name="Huang E."/>
            <person name="Gao Y."/>
            <person name="Liu J."/>
            <person name="Shao H."/>
            <person name="Ye R."/>
            <person name="Li L."/>
            <person name="Wei W."/>
            <person name="Wang X."/>
            <person name="Wang C."/>
            <person name="Yang T."/>
            <person name="Huo Q."/>
            <person name="Li W."/>
            <person name="Guo W."/>
            <person name="Chen H."/>
            <person name="Zhou L."/>
            <person name="Ni X."/>
            <person name="Tian J."/>
            <person name="Zhou Y."/>
            <person name="Sheng Y."/>
            <person name="Liu T."/>
            <person name="Pan Y."/>
            <person name="Xia L."/>
            <person name="Li J."/>
            <person name="Zhao F."/>
            <person name="Cao W."/>
        </authorList>
    </citation>
    <scope>NUCLEOTIDE SEQUENCE</scope>
    <source>
        <strain evidence="1">Hyas-2018</strain>
    </source>
</reference>
<proteinExistence type="predicted"/>
<evidence type="ECO:0000313" key="1">
    <source>
        <dbReference type="EMBL" id="KAH6942487.1"/>
    </source>
</evidence>